<gene>
    <name evidence="5" type="ORF">C273_10642</name>
</gene>
<dbReference type="InterPro" id="IPR000821">
    <property type="entry name" value="Ala_racemase"/>
</dbReference>
<evidence type="ECO:0000256" key="3">
    <source>
        <dbReference type="ARBA" id="ARBA00023235"/>
    </source>
</evidence>
<comment type="caution">
    <text evidence="5">The sequence shown here is derived from an EMBL/GenBank/DDBJ whole genome shotgun (WGS) entry which is preliminary data.</text>
</comment>
<reference evidence="5 6" key="1">
    <citation type="journal article" date="2013" name="Genome Announc.">
        <title>Genome Sequence of Staphylococcus massiliensis Strain S46, Isolated from the Surface of Healthy Human Skin.</title>
        <authorList>
            <person name="Srivastav R."/>
            <person name="Singh A."/>
            <person name="Jangir P.K."/>
            <person name="Kumari C."/>
            <person name="Muduli S."/>
            <person name="Sharma R."/>
        </authorList>
    </citation>
    <scope>NUCLEOTIDE SEQUENCE [LARGE SCALE GENOMIC DNA]</scope>
    <source>
        <strain evidence="5 6">S46</strain>
    </source>
</reference>
<keyword evidence="3" id="KW-0413">Isomerase</keyword>
<dbReference type="GO" id="GO:0005829">
    <property type="term" value="C:cytosol"/>
    <property type="evidence" value="ECO:0007669"/>
    <property type="project" value="TreeGrafter"/>
</dbReference>
<dbReference type="Pfam" id="PF01168">
    <property type="entry name" value="Ala_racemase_N"/>
    <property type="match status" value="1"/>
</dbReference>
<evidence type="ECO:0000313" key="6">
    <source>
        <dbReference type="Proteomes" id="UP000009885"/>
    </source>
</evidence>
<dbReference type="Proteomes" id="UP000009885">
    <property type="component" value="Unassembled WGS sequence"/>
</dbReference>
<dbReference type="EMBL" id="AMSQ01000024">
    <property type="protein sequence ID" value="EKU45842.1"/>
    <property type="molecule type" value="Genomic_DNA"/>
</dbReference>
<dbReference type="PANTHER" id="PTHR30511:SF3">
    <property type="entry name" value="LYSINE RACEMASE"/>
    <property type="match status" value="1"/>
</dbReference>
<dbReference type="Gene3D" id="3.20.20.10">
    <property type="entry name" value="Alanine racemase"/>
    <property type="match status" value="1"/>
</dbReference>
<dbReference type="AlphaFoldDB" id="K9ATB9"/>
<keyword evidence="6" id="KW-1185">Reference proteome</keyword>
<dbReference type="eggNOG" id="COG3457">
    <property type="taxonomic scope" value="Bacteria"/>
</dbReference>
<keyword evidence="2" id="KW-0663">Pyridoxal phosphate</keyword>
<dbReference type="InterPro" id="IPR029066">
    <property type="entry name" value="PLP-binding_barrel"/>
</dbReference>
<protein>
    <recommendedName>
        <fullName evidence="4">Alanine racemase N-terminal domain-containing protein</fullName>
    </recommendedName>
</protein>
<dbReference type="OrthoDB" id="504078at2"/>
<evidence type="ECO:0000313" key="5">
    <source>
        <dbReference type="EMBL" id="EKU45842.1"/>
    </source>
</evidence>
<dbReference type="GO" id="GO:0030170">
    <property type="term" value="F:pyridoxal phosphate binding"/>
    <property type="evidence" value="ECO:0007669"/>
    <property type="project" value="TreeGrafter"/>
</dbReference>
<dbReference type="PATRIC" id="fig|1229783.3.peg.2116"/>
<evidence type="ECO:0000256" key="2">
    <source>
        <dbReference type="ARBA" id="ARBA00022898"/>
    </source>
</evidence>
<comment type="cofactor">
    <cofactor evidence="1">
        <name>pyridoxal 5'-phosphate</name>
        <dbReference type="ChEBI" id="CHEBI:597326"/>
    </cofactor>
</comment>
<evidence type="ECO:0000259" key="4">
    <source>
        <dbReference type="Pfam" id="PF01168"/>
    </source>
</evidence>
<proteinExistence type="predicted"/>
<organism evidence="5 6">
    <name type="scientific">Staphylococcus massiliensis S46</name>
    <dbReference type="NCBI Taxonomy" id="1229783"/>
    <lineage>
        <taxon>Bacteria</taxon>
        <taxon>Bacillati</taxon>
        <taxon>Bacillota</taxon>
        <taxon>Bacilli</taxon>
        <taxon>Bacillales</taxon>
        <taxon>Staphylococcaceae</taxon>
        <taxon>Staphylococcus</taxon>
    </lineage>
</organism>
<sequence length="354" mass="40784">MAYISINLSEIQYNAHVIKQKLEQNHIHFTPVVKGVGSDQEIIQALNQVGLSHFAESRLSNIKQQEPYQSFILLRSPNAFQYKETIEHCEMSIQTELSTIEKLNEAAKRLNKKHRILLMVDWKDGREGVHTYDVLHYIEEIKRMSHIELSGLAFNFMCFNPIQADMHDIEMMHQFIDQLEQATGLHMKVISGGNSSVLPLLEQGDLGRINELRVGETLFRGVDTNTDKPIQTLYQNTITLNAQIIEIKPRINRQRQQFLQAILDIGTIDTWMNHIHPLHHNISIIGATSDHLMVDLHHDDSYQVGDTIQFGLDYQAMAQLMNTNLIDKVYLRDRGLALLNEQLEQSPILNKNNY</sequence>
<dbReference type="PANTHER" id="PTHR30511">
    <property type="entry name" value="ALANINE RACEMASE"/>
    <property type="match status" value="1"/>
</dbReference>
<dbReference type="STRING" id="1229783.C273_10642"/>
<dbReference type="GO" id="GO:0008784">
    <property type="term" value="F:alanine racemase activity"/>
    <property type="evidence" value="ECO:0007669"/>
    <property type="project" value="TreeGrafter"/>
</dbReference>
<evidence type="ECO:0000256" key="1">
    <source>
        <dbReference type="ARBA" id="ARBA00001933"/>
    </source>
</evidence>
<name>K9ATB9_9STAP</name>
<feature type="domain" description="Alanine racemase N-terminal" evidence="4">
    <location>
        <begin position="6"/>
        <end position="219"/>
    </location>
</feature>
<dbReference type="RefSeq" id="WP_009384842.1">
    <property type="nucleotide sequence ID" value="NZ_AMSQ01000024.1"/>
</dbReference>
<dbReference type="InterPro" id="IPR001608">
    <property type="entry name" value="Ala_racemase_N"/>
</dbReference>
<dbReference type="SUPFAM" id="SSF51419">
    <property type="entry name" value="PLP-binding barrel"/>
    <property type="match status" value="1"/>
</dbReference>
<accession>K9ATB9</accession>